<dbReference type="SUPFAM" id="SSF51621">
    <property type="entry name" value="Phosphoenolpyruvate/pyruvate domain"/>
    <property type="match status" value="1"/>
</dbReference>
<keyword evidence="6" id="KW-0479">Metal-binding</keyword>
<evidence type="ECO:0000256" key="8">
    <source>
        <dbReference type="ARBA" id="ARBA00022777"/>
    </source>
</evidence>
<dbReference type="PANTHER" id="PTHR11817">
    <property type="entry name" value="PYRUVATE KINASE"/>
    <property type="match status" value="1"/>
</dbReference>
<evidence type="ECO:0000256" key="12">
    <source>
        <dbReference type="ARBA" id="ARBA00023317"/>
    </source>
</evidence>
<comment type="pathway">
    <text evidence="2 14">Carbohydrate degradation; glycolysis; pyruvate from D-glyceraldehyde 3-phosphate: step 5/5.</text>
</comment>
<dbReference type="GO" id="GO:0005524">
    <property type="term" value="F:ATP binding"/>
    <property type="evidence" value="ECO:0007669"/>
    <property type="project" value="UniProtKB-KW"/>
</dbReference>
<gene>
    <name evidence="18" type="ORF">APUTEX25_000134</name>
</gene>
<dbReference type="EMBL" id="QOKY01000160">
    <property type="protein sequence ID" value="RMZ55551.1"/>
    <property type="molecule type" value="Genomic_DNA"/>
</dbReference>
<evidence type="ECO:0000313" key="18">
    <source>
        <dbReference type="EMBL" id="RMZ55551.1"/>
    </source>
</evidence>
<feature type="region of interest" description="Disordered" evidence="15">
    <location>
        <begin position="673"/>
        <end position="760"/>
    </location>
</feature>
<dbReference type="InterPro" id="IPR001697">
    <property type="entry name" value="Pyr_Knase"/>
</dbReference>
<dbReference type="Proteomes" id="UP000279271">
    <property type="component" value="Unassembled WGS sequence"/>
</dbReference>
<dbReference type="InterPro" id="IPR011037">
    <property type="entry name" value="Pyrv_Knase-like_insert_dom_sf"/>
</dbReference>
<keyword evidence="5 14" id="KW-0808">Transferase</keyword>
<evidence type="ECO:0000256" key="5">
    <source>
        <dbReference type="ARBA" id="ARBA00022679"/>
    </source>
</evidence>
<dbReference type="SUPFAM" id="SSF50800">
    <property type="entry name" value="PK beta-barrel domain-like"/>
    <property type="match status" value="1"/>
</dbReference>
<keyword evidence="7" id="KW-0547">Nucleotide-binding</keyword>
<dbReference type="Pfam" id="PF02887">
    <property type="entry name" value="PK_C"/>
    <property type="match status" value="1"/>
</dbReference>
<keyword evidence="10 14" id="KW-0460">Magnesium</keyword>
<keyword evidence="8 14" id="KW-0418">Kinase</keyword>
<comment type="similarity">
    <text evidence="3 14">Belongs to the pyruvate kinase family.</text>
</comment>
<evidence type="ECO:0000256" key="11">
    <source>
        <dbReference type="ARBA" id="ARBA00023152"/>
    </source>
</evidence>
<dbReference type="PRINTS" id="PR01050">
    <property type="entry name" value="PYRUVTKNASE"/>
</dbReference>
<organism evidence="18 19">
    <name type="scientific">Auxenochlorella protothecoides</name>
    <name type="common">Green microalga</name>
    <name type="synonym">Chlorella protothecoides</name>
    <dbReference type="NCBI Taxonomy" id="3075"/>
    <lineage>
        <taxon>Eukaryota</taxon>
        <taxon>Viridiplantae</taxon>
        <taxon>Chlorophyta</taxon>
        <taxon>core chlorophytes</taxon>
        <taxon>Trebouxiophyceae</taxon>
        <taxon>Chlorellales</taxon>
        <taxon>Chlorellaceae</taxon>
        <taxon>Auxenochlorella</taxon>
    </lineage>
</organism>
<accession>A0A3M7KYK0</accession>
<reference evidence="19" key="1">
    <citation type="journal article" date="2018" name="Algal Res.">
        <title>Characterization of plant carbon substrate utilization by Auxenochlorella protothecoides.</title>
        <authorList>
            <person name="Vogler B.W."/>
            <person name="Starkenburg S.R."/>
            <person name="Sudasinghe N."/>
            <person name="Schambach J.Y."/>
            <person name="Rollin J.A."/>
            <person name="Pattathil S."/>
            <person name="Barry A.N."/>
        </authorList>
    </citation>
    <scope>NUCLEOTIDE SEQUENCE [LARGE SCALE GENOMIC DNA]</scope>
    <source>
        <strain evidence="19">UTEX 25</strain>
    </source>
</reference>
<keyword evidence="9" id="KW-0067">ATP-binding</keyword>
<dbReference type="GO" id="GO:0016301">
    <property type="term" value="F:kinase activity"/>
    <property type="evidence" value="ECO:0007669"/>
    <property type="project" value="UniProtKB-KW"/>
</dbReference>
<evidence type="ECO:0000256" key="13">
    <source>
        <dbReference type="ARBA" id="ARBA00048152"/>
    </source>
</evidence>
<dbReference type="AlphaFoldDB" id="A0A3M7KYK0"/>
<feature type="domain" description="Pyruvate kinase barrel" evidence="16">
    <location>
        <begin position="36"/>
        <end position="381"/>
    </location>
</feature>
<evidence type="ECO:0000256" key="6">
    <source>
        <dbReference type="ARBA" id="ARBA00022723"/>
    </source>
</evidence>
<evidence type="ECO:0000259" key="16">
    <source>
        <dbReference type="Pfam" id="PF00224"/>
    </source>
</evidence>
<dbReference type="GO" id="GO:0004743">
    <property type="term" value="F:pyruvate kinase activity"/>
    <property type="evidence" value="ECO:0007669"/>
    <property type="project" value="UniProtKB-EC"/>
</dbReference>
<evidence type="ECO:0000256" key="1">
    <source>
        <dbReference type="ARBA" id="ARBA00001958"/>
    </source>
</evidence>
<evidence type="ECO:0000256" key="14">
    <source>
        <dbReference type="RuleBase" id="RU000504"/>
    </source>
</evidence>
<sequence>MPSRSLKAKHHFFVDVDMKEVLVPVPESDLHAGVGTKVVVTLGPSCQSVDVLVELLAAGMTCARVDLTWGPATFHQVSLENLAKAMHVTGRLCCVWLDTTGREITVRRPAETTEDGWLHHGTPIEIKKGQSVTLTPKDVPASETMLPITYPGFADALDIGQTVVVGRYLSTGAEGGTLLLEVTEKQDLDIVTIAQTDASLDGLLTVMAAHPNEANDAAFDMAIPIMTQHDANCIKKFGKEYEIDYISLSYCSSVEDLTECRAFLDALGMFQTKIIAKVERKPAVRNFDAICLAADGVLISRGNLGLDYDAELMSLLQKRLVGRCNLLGKPVIVTRFVDTMVNTPRPTRAEATDVANAVLDGVDGVLLGAETLRGQYPVLTVQTVVRLCRAAELHFDYRSHHELMVNESFDEGLSLSHPSASEADIPGSYAGLPSSASLLGMSEPVVSVGSAGQPTARAGSRPGRARLTAQPSSLTLATGVSQAPTGAGPMWADGGSPPHPASGLGGSPTAHTVSAFGSVPSRIVQRGPRPGRDAAYLQKLESVASNATRTAEKIAAGLIVVLTASGRTISLVAKFRPPMPVMAVVVPTLKSDRLRWRLEGKYLARQCLTMRGVFPMLAAPMSSGSDDLLSEAIGLAAENGLCKPLDYVVVITTERGALVVKIVRVDEAGEGLLHGGEGRGPLAPEQAGSFTSSLMSPGLSNTLSGSLAAGQRTSPFGSEGGSPFARGVPSPFGAAPAASAALTQGAHHPTSPGGRGRRRAHQAPSFLGAMTDADAISAFARAQQTAAHGSVEPRLRTLSEL</sequence>
<feature type="region of interest" description="Disordered" evidence="15">
    <location>
        <begin position="449"/>
        <end position="508"/>
    </location>
</feature>
<evidence type="ECO:0000256" key="3">
    <source>
        <dbReference type="ARBA" id="ARBA00008663"/>
    </source>
</evidence>
<dbReference type="Pfam" id="PF00224">
    <property type="entry name" value="PK"/>
    <property type="match status" value="1"/>
</dbReference>
<protein>
    <recommendedName>
        <fullName evidence="4 14">Pyruvate kinase</fullName>
        <ecNumber evidence="4 14">2.7.1.40</ecNumber>
    </recommendedName>
</protein>
<evidence type="ECO:0000256" key="2">
    <source>
        <dbReference type="ARBA" id="ARBA00004997"/>
    </source>
</evidence>
<dbReference type="GO" id="GO:0000287">
    <property type="term" value="F:magnesium ion binding"/>
    <property type="evidence" value="ECO:0007669"/>
    <property type="project" value="InterPro"/>
</dbReference>
<comment type="catalytic activity">
    <reaction evidence="13 14">
        <text>pyruvate + ATP = phosphoenolpyruvate + ADP + H(+)</text>
        <dbReference type="Rhea" id="RHEA:18157"/>
        <dbReference type="ChEBI" id="CHEBI:15361"/>
        <dbReference type="ChEBI" id="CHEBI:15378"/>
        <dbReference type="ChEBI" id="CHEBI:30616"/>
        <dbReference type="ChEBI" id="CHEBI:58702"/>
        <dbReference type="ChEBI" id="CHEBI:456216"/>
        <dbReference type="EC" id="2.7.1.40"/>
    </reaction>
</comment>
<dbReference type="InterPro" id="IPR015795">
    <property type="entry name" value="Pyrv_Knase_C"/>
</dbReference>
<evidence type="ECO:0000256" key="9">
    <source>
        <dbReference type="ARBA" id="ARBA00022840"/>
    </source>
</evidence>
<dbReference type="InterPro" id="IPR015793">
    <property type="entry name" value="Pyrv_Knase_brl"/>
</dbReference>
<feature type="domain" description="Pyruvate kinase C-terminal" evidence="17">
    <location>
        <begin position="541"/>
        <end position="653"/>
    </location>
</feature>
<proteinExistence type="inferred from homology"/>
<dbReference type="Gene3D" id="3.20.20.60">
    <property type="entry name" value="Phosphoenolpyruvate-binding domains"/>
    <property type="match status" value="1"/>
</dbReference>
<feature type="compositionally biased region" description="Polar residues" evidence="15">
    <location>
        <begin position="469"/>
        <end position="484"/>
    </location>
</feature>
<dbReference type="InterPro" id="IPR015813">
    <property type="entry name" value="Pyrv/PenolPyrv_kinase-like_dom"/>
</dbReference>
<dbReference type="SUPFAM" id="SSF52935">
    <property type="entry name" value="PK C-terminal domain-like"/>
    <property type="match status" value="1"/>
</dbReference>
<dbReference type="Gene3D" id="3.40.1380.20">
    <property type="entry name" value="Pyruvate kinase, C-terminal domain"/>
    <property type="match status" value="1"/>
</dbReference>
<comment type="caution">
    <text evidence="18">The sequence shown here is derived from an EMBL/GenBank/DDBJ whole genome shotgun (WGS) entry which is preliminary data.</text>
</comment>
<keyword evidence="12" id="KW-0670">Pyruvate</keyword>
<dbReference type="GO" id="GO:0030955">
    <property type="term" value="F:potassium ion binding"/>
    <property type="evidence" value="ECO:0007669"/>
    <property type="project" value="InterPro"/>
</dbReference>
<evidence type="ECO:0000256" key="15">
    <source>
        <dbReference type="SAM" id="MobiDB-lite"/>
    </source>
</evidence>
<dbReference type="InterPro" id="IPR015806">
    <property type="entry name" value="Pyrv_Knase_insert_dom_sf"/>
</dbReference>
<dbReference type="UniPathway" id="UPA00109">
    <property type="reaction ID" value="UER00188"/>
</dbReference>
<evidence type="ECO:0000256" key="4">
    <source>
        <dbReference type="ARBA" id="ARBA00012142"/>
    </source>
</evidence>
<comment type="cofactor">
    <cofactor evidence="1">
        <name>K(+)</name>
        <dbReference type="ChEBI" id="CHEBI:29103"/>
    </cofactor>
</comment>
<evidence type="ECO:0000256" key="10">
    <source>
        <dbReference type="ARBA" id="ARBA00022842"/>
    </source>
</evidence>
<name>A0A3M7KYK0_AUXPR</name>
<dbReference type="InterPro" id="IPR040442">
    <property type="entry name" value="Pyrv_kinase-like_dom_sf"/>
</dbReference>
<dbReference type="InterPro" id="IPR036918">
    <property type="entry name" value="Pyrv_Knase_C_sf"/>
</dbReference>
<keyword evidence="11 14" id="KW-0324">Glycolysis</keyword>
<dbReference type="EC" id="2.7.1.40" evidence="4 14"/>
<dbReference type="Gene3D" id="2.40.33.10">
    <property type="entry name" value="PK beta-barrel domain-like"/>
    <property type="match status" value="1"/>
</dbReference>
<evidence type="ECO:0000256" key="7">
    <source>
        <dbReference type="ARBA" id="ARBA00022741"/>
    </source>
</evidence>
<evidence type="ECO:0000313" key="19">
    <source>
        <dbReference type="Proteomes" id="UP000279271"/>
    </source>
</evidence>
<evidence type="ECO:0000259" key="17">
    <source>
        <dbReference type="Pfam" id="PF02887"/>
    </source>
</evidence>
<feature type="compositionally biased region" description="Polar residues" evidence="15">
    <location>
        <begin position="688"/>
        <end position="716"/>
    </location>
</feature>